<gene>
    <name evidence="1" type="ORF">GIL414_LOCUS28311</name>
    <name evidence="2" type="ORF">GIL414_LOCUS61960</name>
</gene>
<evidence type="ECO:0000313" key="3">
    <source>
        <dbReference type="Proteomes" id="UP000681720"/>
    </source>
</evidence>
<comment type="caution">
    <text evidence="2">The sequence shown here is derived from an EMBL/GenBank/DDBJ whole genome shotgun (WGS) entry which is preliminary data.</text>
</comment>
<dbReference type="AlphaFoldDB" id="A0A8S3EU64"/>
<protein>
    <submittedName>
        <fullName evidence="2">Uncharacterized protein</fullName>
    </submittedName>
</protein>
<proteinExistence type="predicted"/>
<organism evidence="2 3">
    <name type="scientific">Rotaria magnacalcarata</name>
    <dbReference type="NCBI Taxonomy" id="392030"/>
    <lineage>
        <taxon>Eukaryota</taxon>
        <taxon>Metazoa</taxon>
        <taxon>Spiralia</taxon>
        <taxon>Gnathifera</taxon>
        <taxon>Rotifera</taxon>
        <taxon>Eurotatoria</taxon>
        <taxon>Bdelloidea</taxon>
        <taxon>Philodinida</taxon>
        <taxon>Philodinidae</taxon>
        <taxon>Rotaria</taxon>
    </lineage>
</organism>
<dbReference type="Proteomes" id="UP000681720">
    <property type="component" value="Unassembled WGS sequence"/>
</dbReference>
<dbReference type="EMBL" id="CAJOBJ010047757">
    <property type="protein sequence ID" value="CAF4358867.1"/>
    <property type="molecule type" value="Genomic_DNA"/>
</dbReference>
<sequence>LGQISTISDALNLLGDTENEAYAIFRTVEKNRNTCTLCTAHFNFQTLHLSIYESNPKTTHEPSIIYNLKDLFI</sequence>
<dbReference type="EMBL" id="CAJOBJ010246346">
    <property type="protein sequence ID" value="CAF5085832.1"/>
    <property type="molecule type" value="Genomic_DNA"/>
</dbReference>
<dbReference type="PANTHER" id="PTHR34180:SF1">
    <property type="entry name" value="BETA-ALANYL-DOPAMINE_CARCININE HYDROLASE"/>
    <property type="match status" value="1"/>
</dbReference>
<evidence type="ECO:0000313" key="2">
    <source>
        <dbReference type="EMBL" id="CAF5085832.1"/>
    </source>
</evidence>
<dbReference type="PANTHER" id="PTHR34180">
    <property type="entry name" value="PEPTIDASE C45"/>
    <property type="match status" value="1"/>
</dbReference>
<name>A0A8S3EU64_9BILA</name>
<reference evidence="2" key="1">
    <citation type="submission" date="2021-02" db="EMBL/GenBank/DDBJ databases">
        <authorList>
            <person name="Nowell W R."/>
        </authorList>
    </citation>
    <scope>NUCLEOTIDE SEQUENCE</scope>
</reference>
<accession>A0A8S3EU64</accession>
<dbReference type="InterPro" id="IPR047801">
    <property type="entry name" value="Peptidase_C45"/>
</dbReference>
<evidence type="ECO:0000313" key="1">
    <source>
        <dbReference type="EMBL" id="CAF4358867.1"/>
    </source>
</evidence>
<dbReference type="Gene3D" id="3.60.60.10">
    <property type="entry name" value="Penicillin V Acylase, Chain A"/>
    <property type="match status" value="1"/>
</dbReference>
<feature type="non-terminal residue" evidence="2">
    <location>
        <position position="1"/>
    </location>
</feature>